<name>A0A538TZJ1_UNCEI</name>
<organism evidence="1 2">
    <name type="scientific">Eiseniibacteriota bacterium</name>
    <dbReference type="NCBI Taxonomy" id="2212470"/>
    <lineage>
        <taxon>Bacteria</taxon>
        <taxon>Candidatus Eiseniibacteriota</taxon>
    </lineage>
</organism>
<dbReference type="Gene3D" id="3.90.550.10">
    <property type="entry name" value="Spore Coat Polysaccharide Biosynthesis Protein SpsA, Chain A"/>
    <property type="match status" value="1"/>
</dbReference>
<dbReference type="SUPFAM" id="SSF53448">
    <property type="entry name" value="Nucleotide-diphospho-sugar transferases"/>
    <property type="match status" value="1"/>
</dbReference>
<dbReference type="InterPro" id="IPR029044">
    <property type="entry name" value="Nucleotide-diphossugar_trans"/>
</dbReference>
<dbReference type="EMBL" id="VBPA01000345">
    <property type="protein sequence ID" value="TMQ69064.1"/>
    <property type="molecule type" value="Genomic_DNA"/>
</dbReference>
<gene>
    <name evidence="1" type="ORF">E6K80_12960</name>
</gene>
<comment type="caution">
    <text evidence="1">The sequence shown here is derived from an EMBL/GenBank/DDBJ whole genome shotgun (WGS) entry which is preliminary data.</text>
</comment>
<proteinExistence type="predicted"/>
<evidence type="ECO:0000313" key="1">
    <source>
        <dbReference type="EMBL" id="TMQ69064.1"/>
    </source>
</evidence>
<dbReference type="PANTHER" id="PTHR43179:SF7">
    <property type="entry name" value="RHAMNOSYLTRANSFERASE WBBL"/>
    <property type="match status" value="1"/>
</dbReference>
<dbReference type="CDD" id="cd04186">
    <property type="entry name" value="GT_2_like_c"/>
    <property type="match status" value="1"/>
</dbReference>
<dbReference type="Pfam" id="PF13641">
    <property type="entry name" value="Glyco_tranf_2_3"/>
    <property type="match status" value="1"/>
</dbReference>
<dbReference type="PANTHER" id="PTHR43179">
    <property type="entry name" value="RHAMNOSYLTRANSFERASE WBBL"/>
    <property type="match status" value="1"/>
</dbReference>
<dbReference type="AlphaFoldDB" id="A0A538TZJ1"/>
<accession>A0A538TZJ1</accession>
<keyword evidence="1" id="KW-0808">Transferase</keyword>
<evidence type="ECO:0000313" key="2">
    <source>
        <dbReference type="Proteomes" id="UP000319836"/>
    </source>
</evidence>
<reference evidence="1 2" key="1">
    <citation type="journal article" date="2019" name="Nat. Microbiol.">
        <title>Mediterranean grassland soil C-N compound turnover is dependent on rainfall and depth, and is mediated by genomically divergent microorganisms.</title>
        <authorList>
            <person name="Diamond S."/>
            <person name="Andeer P.F."/>
            <person name="Li Z."/>
            <person name="Crits-Christoph A."/>
            <person name="Burstein D."/>
            <person name="Anantharaman K."/>
            <person name="Lane K.R."/>
            <person name="Thomas B.C."/>
            <person name="Pan C."/>
            <person name="Northen T.R."/>
            <person name="Banfield J.F."/>
        </authorList>
    </citation>
    <scope>NUCLEOTIDE SEQUENCE [LARGE SCALE GENOMIC DNA]</scope>
    <source>
        <strain evidence="1">WS_10</strain>
    </source>
</reference>
<sequence>MPPSARMDLSTVVVHFRSLDTLPACLRALENGTRGMSSDLVVVDNASGDSVADLLARDFPSARLIPNHENVGYARAVNQGITATRGEFVLVMNPDCFVEQGALEALVRHARAHPHVGITAPQLLTEDGAIEFSARAFPNALSFLFNRYSLLTRWFPENPFSRRYLLTDWDHRTVREVDWVSGACMLVRRAAIEAVGPMDEGFFMFNEDVDWCRRMGLGGWSVAYVPEARAVHTIGASRGRVSNRVILERHRGMIRYFHKHHRPHPIVALMADGFILVRAGLMMTANALKPR</sequence>
<dbReference type="GO" id="GO:0016740">
    <property type="term" value="F:transferase activity"/>
    <property type="evidence" value="ECO:0007669"/>
    <property type="project" value="UniProtKB-KW"/>
</dbReference>
<dbReference type="Proteomes" id="UP000319836">
    <property type="component" value="Unassembled WGS sequence"/>
</dbReference>
<protein>
    <submittedName>
        <fullName evidence="1">Glycosyltransferase family 2 protein</fullName>
    </submittedName>
</protein>